<feature type="domain" description="AMP-binding enzyme C-terminal" evidence="6">
    <location>
        <begin position="451"/>
        <end position="556"/>
    </location>
</feature>
<evidence type="ECO:0000259" key="6">
    <source>
        <dbReference type="Pfam" id="PF23024"/>
    </source>
</evidence>
<protein>
    <submittedName>
        <fullName evidence="7">AMP-dependent synthetase</fullName>
    </submittedName>
</protein>
<sequence>MHHINSLGGMLQERAIVNAGQPAYTFHDYSLSQSYSLTFAQLDARARRIASYLTEHGMQGRNILLVFHAGLDFIEAFFGCLYAGAVPVPLSAPLTTADKRRLTAVARDARSTFVLSAAGLVSAVNHVLQSDGLSYVQVIDLAGLDNVEWDRSGFSVKYNELALIQYTSGSTGVAKGVMLTHENILTNQRAIQQAFEHDERAVVVGWLPMFHDMGLIGNVLQPLFLGAHSIVFSPLAFVQNPLRWLQLISDYRATTSGGPNFAYAMCTRRIDTADRSGIDLSSWSLAFTGAETIRKPTIEGFCEKFSRWGFNKKAFYSCYGLAEATLFVTGSTKLSDVNSLYIDGRKLREHSVVPVDPGSAHGIEVSSCGYPRCGHKVNIVNPETSVLCEERQVGEVWLSSDSNAKGYWPGATDACQAFQSKIASLPEYYLRTGDLGFIERGELYITGRIKDLIIVRGKNRYPQDIEHTVESHPDIRHDSCAALGIEVAGEERLVVLIELRPRSADQLSILAADIRELITRQHGISPDDIVFVKPNRLFRTSSGKLQRFKCRELYLTPSPSKTDLDH</sequence>
<feature type="domain" description="AMP-dependent synthetase/ligase" evidence="5">
    <location>
        <begin position="17"/>
        <end position="408"/>
    </location>
</feature>
<dbReference type="RefSeq" id="WP_101221119.1">
    <property type="nucleotide sequence ID" value="NZ_JACYMZ010000015.1"/>
</dbReference>
<accession>A0A2N1DXB5</accession>
<keyword evidence="2" id="KW-0436">Ligase</keyword>
<dbReference type="Pfam" id="PF23024">
    <property type="entry name" value="AMP-dom_DIP2-like"/>
    <property type="match status" value="1"/>
</dbReference>
<dbReference type="GO" id="GO:0005886">
    <property type="term" value="C:plasma membrane"/>
    <property type="evidence" value="ECO:0007669"/>
    <property type="project" value="TreeGrafter"/>
</dbReference>
<name>A0A2N1DXB5_PSEFL</name>
<dbReference type="PROSITE" id="PS00455">
    <property type="entry name" value="AMP_BINDING"/>
    <property type="match status" value="1"/>
</dbReference>
<dbReference type="GO" id="GO:0070566">
    <property type="term" value="F:adenylyltransferase activity"/>
    <property type="evidence" value="ECO:0007669"/>
    <property type="project" value="TreeGrafter"/>
</dbReference>
<dbReference type="GO" id="GO:0016874">
    <property type="term" value="F:ligase activity"/>
    <property type="evidence" value="ECO:0007669"/>
    <property type="project" value="UniProtKB-KW"/>
</dbReference>
<dbReference type="Gene3D" id="3.30.300.30">
    <property type="match status" value="1"/>
</dbReference>
<gene>
    <name evidence="7" type="ORF">CIB54_23585</name>
</gene>
<evidence type="ECO:0000256" key="2">
    <source>
        <dbReference type="ARBA" id="ARBA00022598"/>
    </source>
</evidence>
<dbReference type="InterPro" id="IPR040097">
    <property type="entry name" value="FAAL/FAAC"/>
</dbReference>
<dbReference type="GO" id="GO:0071766">
    <property type="term" value="P:Actinobacterium-type cell wall biogenesis"/>
    <property type="evidence" value="ECO:0007669"/>
    <property type="project" value="UniProtKB-ARBA"/>
</dbReference>
<dbReference type="InterPro" id="IPR042099">
    <property type="entry name" value="ANL_N_sf"/>
</dbReference>
<reference evidence="7 8" key="1">
    <citation type="submission" date="2017-08" db="EMBL/GenBank/DDBJ databases">
        <authorList>
            <person name="de Groot N.N."/>
        </authorList>
    </citation>
    <scope>NUCLEOTIDE SEQUENCE [LARGE SCALE GENOMIC DNA]</scope>
    <source>
        <strain evidence="7 8">PfR 37</strain>
    </source>
</reference>
<dbReference type="Proteomes" id="UP000233564">
    <property type="component" value="Unassembled WGS sequence"/>
</dbReference>
<evidence type="ECO:0000256" key="1">
    <source>
        <dbReference type="ARBA" id="ARBA00006432"/>
    </source>
</evidence>
<comment type="similarity">
    <text evidence="1">Belongs to the ATP-dependent AMP-binding enzyme family.</text>
</comment>
<dbReference type="FunFam" id="3.40.50.12780:FF:000013">
    <property type="entry name" value="Long-chain-fatty-acid--AMP ligase FadD32"/>
    <property type="match status" value="1"/>
</dbReference>
<dbReference type="InterPro" id="IPR000873">
    <property type="entry name" value="AMP-dep_synth/lig_dom"/>
</dbReference>
<dbReference type="PANTHER" id="PTHR22754:SF32">
    <property type="entry name" value="DISCO-INTERACTING PROTEIN 2"/>
    <property type="match status" value="1"/>
</dbReference>
<dbReference type="GO" id="GO:0006633">
    <property type="term" value="P:fatty acid biosynthetic process"/>
    <property type="evidence" value="ECO:0007669"/>
    <property type="project" value="TreeGrafter"/>
</dbReference>
<comment type="caution">
    <text evidence="7">The sequence shown here is derived from an EMBL/GenBank/DDBJ whole genome shotgun (WGS) entry which is preliminary data.</text>
</comment>
<dbReference type="CDD" id="cd05931">
    <property type="entry name" value="FAAL"/>
    <property type="match status" value="1"/>
</dbReference>
<dbReference type="Pfam" id="PF00501">
    <property type="entry name" value="AMP-binding"/>
    <property type="match status" value="1"/>
</dbReference>
<proteinExistence type="inferred from homology"/>
<dbReference type="InterPro" id="IPR020845">
    <property type="entry name" value="AMP-binding_CS"/>
</dbReference>
<dbReference type="EMBL" id="NVXX01000045">
    <property type="protein sequence ID" value="PKH15045.1"/>
    <property type="molecule type" value="Genomic_DNA"/>
</dbReference>
<keyword evidence="3" id="KW-0276">Fatty acid metabolism</keyword>
<evidence type="ECO:0000259" key="5">
    <source>
        <dbReference type="Pfam" id="PF00501"/>
    </source>
</evidence>
<organism evidence="7 8">
    <name type="scientific">Pseudomonas fluorescens</name>
    <dbReference type="NCBI Taxonomy" id="294"/>
    <lineage>
        <taxon>Bacteria</taxon>
        <taxon>Pseudomonadati</taxon>
        <taxon>Pseudomonadota</taxon>
        <taxon>Gammaproteobacteria</taxon>
        <taxon>Pseudomonadales</taxon>
        <taxon>Pseudomonadaceae</taxon>
        <taxon>Pseudomonas</taxon>
    </lineage>
</organism>
<evidence type="ECO:0000313" key="7">
    <source>
        <dbReference type="EMBL" id="PKH15045.1"/>
    </source>
</evidence>
<dbReference type="SUPFAM" id="SSF56801">
    <property type="entry name" value="Acetyl-CoA synthetase-like"/>
    <property type="match status" value="1"/>
</dbReference>
<dbReference type="Gene3D" id="3.40.50.12780">
    <property type="entry name" value="N-terminal domain of ligase-like"/>
    <property type="match status" value="1"/>
</dbReference>
<evidence type="ECO:0000313" key="8">
    <source>
        <dbReference type="Proteomes" id="UP000233564"/>
    </source>
</evidence>
<keyword evidence="4" id="KW-0443">Lipid metabolism</keyword>
<dbReference type="InterPro" id="IPR045851">
    <property type="entry name" value="AMP-bd_C_sf"/>
</dbReference>
<dbReference type="PANTHER" id="PTHR22754">
    <property type="entry name" value="DISCO-INTERACTING PROTEIN 2 DIP2 -RELATED"/>
    <property type="match status" value="1"/>
</dbReference>
<dbReference type="InterPro" id="IPR025110">
    <property type="entry name" value="AMP-bd_C"/>
</dbReference>
<evidence type="ECO:0000256" key="4">
    <source>
        <dbReference type="ARBA" id="ARBA00023098"/>
    </source>
</evidence>
<evidence type="ECO:0000256" key="3">
    <source>
        <dbReference type="ARBA" id="ARBA00022832"/>
    </source>
</evidence>
<dbReference type="AlphaFoldDB" id="A0A2N1DXB5"/>